<dbReference type="Proteomes" id="UP001066276">
    <property type="component" value="Chromosome 12"/>
</dbReference>
<sequence>MQDWTRGCPCRRSSCGRGSPWHREAALAAWVRGTPAPSSDDLSVNNELQIIQFRRGSVTAPPAGRVWASREDESKQKTEGESERNKA</sequence>
<gene>
    <name evidence="2" type="ORF">NDU88_005446</name>
</gene>
<evidence type="ECO:0000313" key="2">
    <source>
        <dbReference type="EMBL" id="KAJ1085313.1"/>
    </source>
</evidence>
<evidence type="ECO:0000313" key="3">
    <source>
        <dbReference type="Proteomes" id="UP001066276"/>
    </source>
</evidence>
<feature type="compositionally biased region" description="Basic and acidic residues" evidence="1">
    <location>
        <begin position="68"/>
        <end position="87"/>
    </location>
</feature>
<evidence type="ECO:0000256" key="1">
    <source>
        <dbReference type="SAM" id="MobiDB-lite"/>
    </source>
</evidence>
<accession>A0AAV7L2E0</accession>
<reference evidence="2" key="1">
    <citation type="journal article" date="2022" name="bioRxiv">
        <title>Sequencing and chromosome-scale assembly of the giantPleurodeles waltlgenome.</title>
        <authorList>
            <person name="Brown T."/>
            <person name="Elewa A."/>
            <person name="Iarovenko S."/>
            <person name="Subramanian E."/>
            <person name="Araus A.J."/>
            <person name="Petzold A."/>
            <person name="Susuki M."/>
            <person name="Suzuki K.-i.T."/>
            <person name="Hayashi T."/>
            <person name="Toyoda A."/>
            <person name="Oliveira C."/>
            <person name="Osipova E."/>
            <person name="Leigh N.D."/>
            <person name="Simon A."/>
            <person name="Yun M.H."/>
        </authorList>
    </citation>
    <scope>NUCLEOTIDE SEQUENCE</scope>
    <source>
        <strain evidence="2">20211129_DDA</strain>
        <tissue evidence="2">Liver</tissue>
    </source>
</reference>
<protein>
    <submittedName>
        <fullName evidence="2">Uncharacterized protein</fullName>
    </submittedName>
</protein>
<proteinExistence type="predicted"/>
<feature type="region of interest" description="Disordered" evidence="1">
    <location>
        <begin position="55"/>
        <end position="87"/>
    </location>
</feature>
<comment type="caution">
    <text evidence="2">The sequence shown here is derived from an EMBL/GenBank/DDBJ whole genome shotgun (WGS) entry which is preliminary data.</text>
</comment>
<dbReference type="EMBL" id="JANPWB010000016">
    <property type="protein sequence ID" value="KAJ1085313.1"/>
    <property type="molecule type" value="Genomic_DNA"/>
</dbReference>
<organism evidence="2 3">
    <name type="scientific">Pleurodeles waltl</name>
    <name type="common">Iberian ribbed newt</name>
    <dbReference type="NCBI Taxonomy" id="8319"/>
    <lineage>
        <taxon>Eukaryota</taxon>
        <taxon>Metazoa</taxon>
        <taxon>Chordata</taxon>
        <taxon>Craniata</taxon>
        <taxon>Vertebrata</taxon>
        <taxon>Euteleostomi</taxon>
        <taxon>Amphibia</taxon>
        <taxon>Batrachia</taxon>
        <taxon>Caudata</taxon>
        <taxon>Salamandroidea</taxon>
        <taxon>Salamandridae</taxon>
        <taxon>Pleurodelinae</taxon>
        <taxon>Pleurodeles</taxon>
    </lineage>
</organism>
<keyword evidence="3" id="KW-1185">Reference proteome</keyword>
<dbReference type="AlphaFoldDB" id="A0AAV7L2E0"/>
<name>A0AAV7L2E0_PLEWA</name>